<sequence>MQFRVPQYIDVEDKIFGPFTFKQFIYLAGGAGLCYLAYRFLPIIIAILVMLPVGLFALGLTFYKINSQPLANVLENWFGFFFQSKLYIWKKAPQKEKKVDALPKKNEEKKYLSRLSGSKLKDLAWGLDVLDLSKKN</sequence>
<protein>
    <recommendedName>
        <fullName evidence="4">PrgI family protein</fullName>
    </recommendedName>
</protein>
<organism evidence="2 3">
    <name type="scientific">Candidatus Nomurabacteria bacterium RIFCSPHIGHO2_02_FULL_42_24</name>
    <dbReference type="NCBI Taxonomy" id="1801757"/>
    <lineage>
        <taxon>Bacteria</taxon>
        <taxon>Candidatus Nomuraibacteriota</taxon>
    </lineage>
</organism>
<gene>
    <name evidence="2" type="ORF">A3B93_00545</name>
</gene>
<feature type="transmembrane region" description="Helical" evidence="1">
    <location>
        <begin position="20"/>
        <end position="38"/>
    </location>
</feature>
<keyword evidence="1" id="KW-1133">Transmembrane helix</keyword>
<evidence type="ECO:0000313" key="3">
    <source>
        <dbReference type="Proteomes" id="UP000179880"/>
    </source>
</evidence>
<evidence type="ECO:0000313" key="2">
    <source>
        <dbReference type="EMBL" id="OGI81755.1"/>
    </source>
</evidence>
<keyword evidence="1" id="KW-0812">Transmembrane</keyword>
<dbReference type="AlphaFoldDB" id="A0A1F6WJ60"/>
<accession>A0A1F6WJ60</accession>
<evidence type="ECO:0000256" key="1">
    <source>
        <dbReference type="SAM" id="Phobius"/>
    </source>
</evidence>
<comment type="caution">
    <text evidence="2">The sequence shown here is derived from an EMBL/GenBank/DDBJ whole genome shotgun (WGS) entry which is preliminary data.</text>
</comment>
<reference evidence="2 3" key="1">
    <citation type="journal article" date="2016" name="Nat. Commun.">
        <title>Thousands of microbial genomes shed light on interconnected biogeochemical processes in an aquifer system.</title>
        <authorList>
            <person name="Anantharaman K."/>
            <person name="Brown C.T."/>
            <person name="Hug L.A."/>
            <person name="Sharon I."/>
            <person name="Castelle C.J."/>
            <person name="Probst A.J."/>
            <person name="Thomas B.C."/>
            <person name="Singh A."/>
            <person name="Wilkins M.J."/>
            <person name="Karaoz U."/>
            <person name="Brodie E.L."/>
            <person name="Williams K.H."/>
            <person name="Hubbard S.S."/>
            <person name="Banfield J.F."/>
        </authorList>
    </citation>
    <scope>NUCLEOTIDE SEQUENCE [LARGE SCALE GENOMIC DNA]</scope>
</reference>
<dbReference type="Proteomes" id="UP000179880">
    <property type="component" value="Unassembled WGS sequence"/>
</dbReference>
<evidence type="ECO:0008006" key="4">
    <source>
        <dbReference type="Google" id="ProtNLM"/>
    </source>
</evidence>
<name>A0A1F6WJ60_9BACT</name>
<dbReference type="Pfam" id="PF12666">
    <property type="entry name" value="PrgI"/>
    <property type="match status" value="1"/>
</dbReference>
<proteinExistence type="predicted"/>
<keyword evidence="1" id="KW-0472">Membrane</keyword>
<feature type="transmembrane region" description="Helical" evidence="1">
    <location>
        <begin position="43"/>
        <end position="63"/>
    </location>
</feature>
<dbReference type="EMBL" id="MFUH01000019">
    <property type="protein sequence ID" value="OGI81755.1"/>
    <property type="molecule type" value="Genomic_DNA"/>
</dbReference>
<dbReference type="InterPro" id="IPR024414">
    <property type="entry name" value="Uncharacterised_PrgI"/>
</dbReference>